<dbReference type="EMBL" id="CP020477">
    <property type="protein sequence ID" value="ARM76700.1"/>
    <property type="molecule type" value="Genomic_DNA"/>
</dbReference>
<dbReference type="InterPro" id="IPR003692">
    <property type="entry name" value="Hydantoinase_B"/>
</dbReference>
<gene>
    <name evidence="2" type="ORF">B6F84_12220</name>
</gene>
<protein>
    <submittedName>
        <fullName evidence="2">5-oxoprolinase</fullName>
    </submittedName>
</protein>
<sequence length="510" mass="55559">MKGWEITHKATIYIAEEMGVYLKKSALSPNIRERMDHSCAIVSADGKIVAQAEHIPVHLGSFKIGVDNVLNYLEKEGMELEDGDAIIFNDPYISGTHLNDVGILSPIFYNSKLIGYAINKAHHVDVGGPLPASLNPNAKTLYEEGIVIPPTKIVKKGELNREIISIIKNNFKVPEVSLGDLKAQISANSLGIKRIKQLIEKDNNAINAWKESISYSKNLTLNKIKSWKRGTYQAEDYLEWKDNNLIKLKLNLEIKEDEIIADFSGTDKQIDGPLNAVLGVTYSAASFAIRSMISDVPTNDGFYQIIKINAPEGSILNPVKPAAVGGGNVETSQRVADVTFLALSKFLDVPAASSGTMMNVMLGGIYRGKYWSYYETIGGGSGARPFEDGVSAVQNNMTNTLNTPIEIAERQYPIFFTRYQIREKSGGNGKYKGGDGIVRGFKLLSDGTLSILADRFKIGPWGLKGGDNGKTAKISIAGKEIKDSKFSTTINEGEEVIIETPGGGGYGSPE</sequence>
<dbReference type="PANTHER" id="PTHR11365">
    <property type="entry name" value="5-OXOPROLINASE RELATED"/>
    <property type="match status" value="1"/>
</dbReference>
<dbReference type="GO" id="GO:0006749">
    <property type="term" value="P:glutathione metabolic process"/>
    <property type="evidence" value="ECO:0007669"/>
    <property type="project" value="TreeGrafter"/>
</dbReference>
<evidence type="ECO:0000313" key="2">
    <source>
        <dbReference type="EMBL" id="ARM76700.1"/>
    </source>
</evidence>
<dbReference type="OrthoDB" id="8261at2157"/>
<reference evidence="2 3" key="1">
    <citation type="submission" date="2017-03" db="EMBL/GenBank/DDBJ databases">
        <title>Sulfur activation and transportation mechanism of thermophilic Archaea Acidianus manzaensis YN-25.</title>
        <authorList>
            <person name="Ma Y."/>
            <person name="Yang Y."/>
            <person name="Xia J."/>
        </authorList>
    </citation>
    <scope>NUCLEOTIDE SEQUENCE [LARGE SCALE GENOMIC DNA]</scope>
    <source>
        <strain evidence="2 3">YN-25</strain>
    </source>
</reference>
<dbReference type="GeneID" id="41591702"/>
<dbReference type="GO" id="GO:0017168">
    <property type="term" value="F:5-oxoprolinase (ATP-hydrolyzing) activity"/>
    <property type="evidence" value="ECO:0007669"/>
    <property type="project" value="TreeGrafter"/>
</dbReference>
<dbReference type="STRING" id="282676.B6F84_12220"/>
<organism evidence="2 3">
    <name type="scientific">Acidianus manzaensis</name>
    <dbReference type="NCBI Taxonomy" id="282676"/>
    <lineage>
        <taxon>Archaea</taxon>
        <taxon>Thermoproteota</taxon>
        <taxon>Thermoprotei</taxon>
        <taxon>Sulfolobales</taxon>
        <taxon>Sulfolobaceae</taxon>
        <taxon>Acidianus</taxon>
    </lineage>
</organism>
<dbReference type="RefSeq" id="WP_148692496.1">
    <property type="nucleotide sequence ID" value="NZ_CP020477.1"/>
</dbReference>
<accession>A0A1W6K2I4</accession>
<dbReference type="InterPro" id="IPR045079">
    <property type="entry name" value="Oxoprolinase-like"/>
</dbReference>
<evidence type="ECO:0000313" key="3">
    <source>
        <dbReference type="Proteomes" id="UP000193404"/>
    </source>
</evidence>
<dbReference type="KEGG" id="aman:B6F84_12220"/>
<dbReference type="PANTHER" id="PTHR11365:SF23">
    <property type="entry name" value="HYPOTHETICAL 5-OXOPROLINASE (EUROFUNG)-RELATED"/>
    <property type="match status" value="1"/>
</dbReference>
<proteinExistence type="predicted"/>
<dbReference type="GO" id="GO:0005829">
    <property type="term" value="C:cytosol"/>
    <property type="evidence" value="ECO:0007669"/>
    <property type="project" value="TreeGrafter"/>
</dbReference>
<feature type="domain" description="Hydantoinase B/oxoprolinase" evidence="1">
    <location>
        <begin position="5"/>
        <end position="509"/>
    </location>
</feature>
<name>A0A1W6K2I4_9CREN</name>
<dbReference type="Pfam" id="PF02538">
    <property type="entry name" value="Hydantoinase_B"/>
    <property type="match status" value="1"/>
</dbReference>
<dbReference type="AlphaFoldDB" id="A0A1W6K2I4"/>
<dbReference type="Proteomes" id="UP000193404">
    <property type="component" value="Chromosome"/>
</dbReference>
<keyword evidence="3" id="KW-1185">Reference proteome</keyword>
<evidence type="ECO:0000259" key="1">
    <source>
        <dbReference type="Pfam" id="PF02538"/>
    </source>
</evidence>